<evidence type="ECO:0000313" key="2">
    <source>
        <dbReference type="EMBL" id="OWP52637.1"/>
    </source>
</evidence>
<dbReference type="STRING" id="46680.GCA_000807755_04689"/>
<dbReference type="PANTHER" id="PTHR37844">
    <property type="entry name" value="SER/THR PROTEIN PHOSPHATASE SUPERFAMILY (AFU_ORTHOLOGUE AFUA_1G14840)"/>
    <property type="match status" value="1"/>
</dbReference>
<dbReference type="InterPro" id="IPR004843">
    <property type="entry name" value="Calcineurin-like_PHP"/>
</dbReference>
<comment type="caution">
    <text evidence="2">The sequence shown here is derived from an EMBL/GenBank/DDBJ whole genome shotgun (WGS) entry which is preliminary data.</text>
</comment>
<reference evidence="2 3" key="1">
    <citation type="submission" date="2017-06" db="EMBL/GenBank/DDBJ databases">
        <title>Draft genome of Pseudomonas nitroreducens DF05.</title>
        <authorList>
            <person name="Iyer R."/>
        </authorList>
    </citation>
    <scope>NUCLEOTIDE SEQUENCE [LARGE SCALE GENOMIC DNA]</scope>
    <source>
        <strain evidence="2 3">DF05</strain>
    </source>
</reference>
<dbReference type="SUPFAM" id="SSF56300">
    <property type="entry name" value="Metallo-dependent phosphatases"/>
    <property type="match status" value="1"/>
</dbReference>
<dbReference type="Pfam" id="PF00149">
    <property type="entry name" value="Metallophos"/>
    <property type="match status" value="1"/>
</dbReference>
<dbReference type="InterPro" id="IPR029052">
    <property type="entry name" value="Metallo-depent_PP-like"/>
</dbReference>
<evidence type="ECO:0000313" key="3">
    <source>
        <dbReference type="Proteomes" id="UP000198145"/>
    </source>
</evidence>
<organism evidence="2 3">
    <name type="scientific">Pseudomonas nitroreducens</name>
    <dbReference type="NCBI Taxonomy" id="46680"/>
    <lineage>
        <taxon>Bacteria</taxon>
        <taxon>Pseudomonadati</taxon>
        <taxon>Pseudomonadota</taxon>
        <taxon>Gammaproteobacteria</taxon>
        <taxon>Pseudomonadales</taxon>
        <taxon>Pseudomonadaceae</taxon>
        <taxon>Pseudomonas</taxon>
    </lineage>
</organism>
<dbReference type="Gene3D" id="3.60.21.10">
    <property type="match status" value="1"/>
</dbReference>
<dbReference type="GO" id="GO:0016787">
    <property type="term" value="F:hydrolase activity"/>
    <property type="evidence" value="ECO:0007669"/>
    <property type="project" value="InterPro"/>
</dbReference>
<name>A0A246FEA1_PSENT</name>
<protein>
    <submittedName>
        <fullName evidence="2">Metallo-dependent phosphatase</fullName>
    </submittedName>
</protein>
<dbReference type="Proteomes" id="UP000198145">
    <property type="component" value="Unassembled WGS sequence"/>
</dbReference>
<accession>A0A246FEA1</accession>
<proteinExistence type="predicted"/>
<evidence type="ECO:0000259" key="1">
    <source>
        <dbReference type="Pfam" id="PF00149"/>
    </source>
</evidence>
<dbReference type="PANTHER" id="PTHR37844:SF2">
    <property type="entry name" value="SER_THR PROTEIN PHOSPHATASE SUPERFAMILY (AFU_ORTHOLOGUE AFUA_1G14840)"/>
    <property type="match status" value="1"/>
</dbReference>
<sequence>MRLRVLSDLHHEHFPTGRRELPPAAADVVVLAGDIHEHLQGLHWAREEFPDSEIIYVAGNHEFYHSDQPELTQAMRNLARALDIHFLEKDKVILGGVRFLGTTLWTDFQLYGESASELACEQAQLLMPDFNTVDYFTQPFTPQMSQELYGASCEWLAAELDQPFAGPTVVVTHHAPSTRSIPSHYVGDALSPAFASNLESLVERCDLWIHGHVHECLDYRIGKARVVANPGAYPGEDSGFDPCRVIEL</sequence>
<gene>
    <name evidence="2" type="ORF">CEG18_02010</name>
</gene>
<dbReference type="AlphaFoldDB" id="A0A246FEA1"/>
<dbReference type="RefSeq" id="WP_088416068.1">
    <property type="nucleotide sequence ID" value="NZ_NJBA01000001.1"/>
</dbReference>
<feature type="domain" description="Calcineurin-like phosphoesterase" evidence="1">
    <location>
        <begin position="1"/>
        <end position="216"/>
    </location>
</feature>
<dbReference type="eggNOG" id="COG1409">
    <property type="taxonomic scope" value="Bacteria"/>
</dbReference>
<dbReference type="EMBL" id="NJBA01000001">
    <property type="protein sequence ID" value="OWP52637.1"/>
    <property type="molecule type" value="Genomic_DNA"/>
</dbReference>